<keyword evidence="4" id="KW-1185">Reference proteome</keyword>
<dbReference type="GO" id="GO:0005694">
    <property type="term" value="C:chromosome"/>
    <property type="evidence" value="ECO:0007669"/>
    <property type="project" value="TreeGrafter"/>
</dbReference>
<organism evidence="3 4">
    <name type="scientific">Streptomyces kaniharaensis</name>
    <dbReference type="NCBI Taxonomy" id="212423"/>
    <lineage>
        <taxon>Bacteria</taxon>
        <taxon>Bacillati</taxon>
        <taxon>Actinomycetota</taxon>
        <taxon>Actinomycetes</taxon>
        <taxon>Kitasatosporales</taxon>
        <taxon>Streptomycetaceae</taxon>
        <taxon>Streptomyces</taxon>
    </lineage>
</organism>
<feature type="region of interest" description="Disordered" evidence="1">
    <location>
        <begin position="265"/>
        <end position="361"/>
    </location>
</feature>
<dbReference type="InterPro" id="IPR036086">
    <property type="entry name" value="ParB/Sulfiredoxin_sf"/>
</dbReference>
<dbReference type="OrthoDB" id="70307at2"/>
<feature type="compositionally biased region" description="Low complexity" evidence="1">
    <location>
        <begin position="296"/>
        <end position="308"/>
    </location>
</feature>
<dbReference type="SUPFAM" id="SSF109709">
    <property type="entry name" value="KorB DNA-binding domain-like"/>
    <property type="match status" value="1"/>
</dbReference>
<dbReference type="InterPro" id="IPR041468">
    <property type="entry name" value="HTH_ParB/Spo0J"/>
</dbReference>
<dbReference type="InterPro" id="IPR004437">
    <property type="entry name" value="ParB/RepB/Spo0J"/>
</dbReference>
<accession>A0A6N7KXV5</accession>
<protein>
    <submittedName>
        <fullName evidence="3">ParB/RepB/Spo0J family partition protein</fullName>
    </submittedName>
</protein>
<dbReference type="InterPro" id="IPR050336">
    <property type="entry name" value="Chromosome_partition/occlusion"/>
</dbReference>
<evidence type="ECO:0000259" key="2">
    <source>
        <dbReference type="Pfam" id="PF17762"/>
    </source>
</evidence>
<dbReference type="Proteomes" id="UP000450000">
    <property type="component" value="Unassembled WGS sequence"/>
</dbReference>
<dbReference type="PANTHER" id="PTHR33375">
    <property type="entry name" value="CHROMOSOME-PARTITIONING PROTEIN PARB-RELATED"/>
    <property type="match status" value="1"/>
</dbReference>
<evidence type="ECO:0000313" key="3">
    <source>
        <dbReference type="EMBL" id="MQS16516.1"/>
    </source>
</evidence>
<dbReference type="RefSeq" id="WP_153467433.1">
    <property type="nucleotide sequence ID" value="NZ_WBOF01000002.1"/>
</dbReference>
<dbReference type="AlphaFoldDB" id="A0A6N7KXV5"/>
<dbReference type="NCBIfam" id="TIGR00180">
    <property type="entry name" value="parB_part"/>
    <property type="match status" value="1"/>
</dbReference>
<name>A0A6N7KXV5_9ACTN</name>
<dbReference type="SUPFAM" id="SSF110849">
    <property type="entry name" value="ParB/Sulfiredoxin"/>
    <property type="match status" value="1"/>
</dbReference>
<dbReference type="EMBL" id="WBOF01000002">
    <property type="protein sequence ID" value="MQS16516.1"/>
    <property type="molecule type" value="Genomic_DNA"/>
</dbReference>
<gene>
    <name evidence="3" type="ORF">F7Q99_31075</name>
</gene>
<comment type="caution">
    <text evidence="3">The sequence shown here is derived from an EMBL/GenBank/DDBJ whole genome shotgun (WGS) entry which is preliminary data.</text>
</comment>
<evidence type="ECO:0000313" key="4">
    <source>
        <dbReference type="Proteomes" id="UP000450000"/>
    </source>
</evidence>
<dbReference type="GO" id="GO:0007059">
    <property type="term" value="P:chromosome segregation"/>
    <property type="evidence" value="ECO:0007669"/>
    <property type="project" value="TreeGrafter"/>
</dbReference>
<feature type="compositionally biased region" description="Polar residues" evidence="1">
    <location>
        <begin position="310"/>
        <end position="335"/>
    </location>
</feature>
<feature type="domain" description="ParB/Spo0J HTH" evidence="2">
    <location>
        <begin position="157"/>
        <end position="234"/>
    </location>
</feature>
<dbReference type="GO" id="GO:0003677">
    <property type="term" value="F:DNA binding"/>
    <property type="evidence" value="ECO:0007669"/>
    <property type="project" value="InterPro"/>
</dbReference>
<dbReference type="Gene3D" id="1.10.10.2830">
    <property type="match status" value="1"/>
</dbReference>
<dbReference type="PANTHER" id="PTHR33375:SF1">
    <property type="entry name" value="CHROMOSOME-PARTITIONING PROTEIN PARB-RELATED"/>
    <property type="match status" value="1"/>
</dbReference>
<reference evidence="3 4" key="1">
    <citation type="submission" date="2019-09" db="EMBL/GenBank/DDBJ databases">
        <title>Genome Sequences of Streptomyces kaniharaensis ATCC 21070.</title>
        <authorList>
            <person name="Zhu W."/>
            <person name="De Crecy-Lagard V."/>
            <person name="Richards N.G."/>
        </authorList>
    </citation>
    <scope>NUCLEOTIDE SEQUENCE [LARGE SCALE GENOMIC DNA]</scope>
    <source>
        <strain evidence="3 4">SF-557</strain>
    </source>
</reference>
<sequence>MKAADRLAGGGSFGALAPATSGHTRRSERGRAKAQAEGMIPDYEIQRLPLARVALCPKNPRRNYGTEEQREALGQSLAKKQTTACVVVTRAAYLALWPQHEILIGKDAEFVLLNGERRHRSATQVGLEVLDFVVRDDLATSQADFMDYLMAENEDREDFNIIERALGLEQLLKACGGNAAEVARRRGRDRSWVGNQILLLNLPPAIQDRLASGEMAERYGRRLARAFKDDRALTVDDLLAFEEQLKEEERAKRIAQRDALKMLSADNISPVTEPTAEEPSVPVPALSADNTPTDSPQAAAPDAKPATAGRSETSVLSADNTSTLTSQPSSAQGRASNERASDSVSTPVMTPLPRQQPAVSPAAPADLVRALGKTAQEQATTLKAGLSGTDFIALVEELHAHV</sequence>
<proteinExistence type="predicted"/>
<feature type="region of interest" description="Disordered" evidence="1">
    <location>
        <begin position="14"/>
        <end position="35"/>
    </location>
</feature>
<dbReference type="Pfam" id="PF17762">
    <property type="entry name" value="HTH_ParB"/>
    <property type="match status" value="1"/>
</dbReference>
<evidence type="ECO:0000256" key="1">
    <source>
        <dbReference type="SAM" id="MobiDB-lite"/>
    </source>
</evidence>